<protein>
    <submittedName>
        <fullName evidence="2">Uncharacterized protein</fullName>
    </submittedName>
</protein>
<reference evidence="2" key="2">
    <citation type="submission" date="2020-08" db="EMBL/GenBank/DDBJ databases">
        <authorList>
            <person name="Chen M."/>
            <person name="Teng W."/>
            <person name="Zhao L."/>
            <person name="Hu C."/>
            <person name="Zhou Y."/>
            <person name="Han B."/>
            <person name="Song L."/>
            <person name="Shu W."/>
        </authorList>
    </citation>
    <scope>NUCLEOTIDE SEQUENCE</scope>
    <source>
        <strain evidence="2">FACHB-1277</strain>
    </source>
</reference>
<evidence type="ECO:0000256" key="1">
    <source>
        <dbReference type="SAM" id="Phobius"/>
    </source>
</evidence>
<keyword evidence="1" id="KW-0812">Transmembrane</keyword>
<gene>
    <name evidence="2" type="ORF">H6F44_21110</name>
</gene>
<keyword evidence="1" id="KW-0472">Membrane</keyword>
<feature type="transmembrane region" description="Helical" evidence="1">
    <location>
        <begin position="37"/>
        <end position="55"/>
    </location>
</feature>
<accession>A0A926ZA74</accession>
<evidence type="ECO:0000313" key="2">
    <source>
        <dbReference type="EMBL" id="MBD2152599.1"/>
    </source>
</evidence>
<dbReference type="AlphaFoldDB" id="A0A926ZA74"/>
<evidence type="ECO:0000313" key="3">
    <source>
        <dbReference type="Proteomes" id="UP000631421"/>
    </source>
</evidence>
<reference evidence="2" key="1">
    <citation type="journal article" date="2015" name="ISME J.">
        <title>Draft Genome Sequence of Streptomyces incarnatus NRRL8089, which Produces the Nucleoside Antibiotic Sinefungin.</title>
        <authorList>
            <person name="Oshima K."/>
            <person name="Hattori M."/>
            <person name="Shimizu H."/>
            <person name="Fukuda K."/>
            <person name="Nemoto M."/>
            <person name="Inagaki K."/>
            <person name="Tamura T."/>
        </authorList>
    </citation>
    <scope>NUCLEOTIDE SEQUENCE</scope>
    <source>
        <strain evidence="2">FACHB-1277</strain>
    </source>
</reference>
<sequence length="62" mass="6562">MNMNLGIVSDASAACCGAVGARLAQSSSRQSNEDDRTAGFIFAFMMAALCSWVTGQNEKKNK</sequence>
<dbReference type="EMBL" id="JACJPY010000122">
    <property type="protein sequence ID" value="MBD2152599.1"/>
    <property type="molecule type" value="Genomic_DNA"/>
</dbReference>
<organism evidence="2 3">
    <name type="scientific">Pseudanabaena cinerea FACHB-1277</name>
    <dbReference type="NCBI Taxonomy" id="2949581"/>
    <lineage>
        <taxon>Bacteria</taxon>
        <taxon>Bacillati</taxon>
        <taxon>Cyanobacteriota</taxon>
        <taxon>Cyanophyceae</taxon>
        <taxon>Pseudanabaenales</taxon>
        <taxon>Pseudanabaenaceae</taxon>
        <taxon>Pseudanabaena</taxon>
        <taxon>Pseudanabaena cinerea</taxon>
    </lineage>
</organism>
<comment type="caution">
    <text evidence="2">The sequence shown here is derived from an EMBL/GenBank/DDBJ whole genome shotgun (WGS) entry which is preliminary data.</text>
</comment>
<keyword evidence="3" id="KW-1185">Reference proteome</keyword>
<name>A0A926ZA74_9CYAN</name>
<dbReference type="Proteomes" id="UP000631421">
    <property type="component" value="Unassembled WGS sequence"/>
</dbReference>
<proteinExistence type="predicted"/>
<keyword evidence="1" id="KW-1133">Transmembrane helix</keyword>
<dbReference type="RefSeq" id="WP_190353066.1">
    <property type="nucleotide sequence ID" value="NZ_JACJPY010000122.1"/>
</dbReference>